<dbReference type="EMBL" id="JALPRK010000003">
    <property type="protein sequence ID" value="MCK8486497.1"/>
    <property type="molecule type" value="Genomic_DNA"/>
</dbReference>
<dbReference type="InterPro" id="IPR036779">
    <property type="entry name" value="LysM_dom_sf"/>
</dbReference>
<feature type="signal peptide" evidence="2">
    <location>
        <begin position="1"/>
        <end position="26"/>
    </location>
</feature>
<dbReference type="Pfam" id="PF01551">
    <property type="entry name" value="Peptidase_M23"/>
    <property type="match status" value="1"/>
</dbReference>
<name>A0A9X2BNR0_9BACL</name>
<gene>
    <name evidence="4" type="ORF">M0651_04830</name>
</gene>
<keyword evidence="5" id="KW-1185">Reference proteome</keyword>
<evidence type="ECO:0000313" key="4">
    <source>
        <dbReference type="EMBL" id="MCK8486497.1"/>
    </source>
</evidence>
<evidence type="ECO:0000259" key="3">
    <source>
        <dbReference type="PROSITE" id="PS51782"/>
    </source>
</evidence>
<dbReference type="CDD" id="cd12797">
    <property type="entry name" value="M23_peptidase"/>
    <property type="match status" value="1"/>
</dbReference>
<protein>
    <submittedName>
        <fullName evidence="4">M23 family metallopeptidase</fullName>
    </submittedName>
</protein>
<dbReference type="SMART" id="SM00257">
    <property type="entry name" value="LysM"/>
    <property type="match status" value="2"/>
</dbReference>
<dbReference type="InterPro" id="IPR011055">
    <property type="entry name" value="Dup_hybrid_motif"/>
</dbReference>
<dbReference type="PANTHER" id="PTHR21666:SF289">
    <property type="entry name" value="L-ALA--D-GLU ENDOPEPTIDASE"/>
    <property type="match status" value="1"/>
</dbReference>
<dbReference type="Gene3D" id="3.10.350.10">
    <property type="entry name" value="LysM domain"/>
    <property type="match status" value="2"/>
</dbReference>
<dbReference type="Gene3D" id="2.70.70.10">
    <property type="entry name" value="Glucose Permease (Domain IIA)"/>
    <property type="match status" value="1"/>
</dbReference>
<evidence type="ECO:0000313" key="5">
    <source>
        <dbReference type="Proteomes" id="UP001139534"/>
    </source>
</evidence>
<sequence>MSHKKWTLGITGAIAGTLLFGSVSNAAPYTVKSGDSLWKIATAYQISITQLKSMNQLTNDWIYPGQVLEVPGPTAYTVQNGETMWLISLKFKVSLNSLISANPQLSNPNNIWAGLQINLPAEAKSTNAVAKPDRFENGFFPLAKGTYTPMTNSYGDGRAWAEDGTAQRSHEGIDIFADEGTPVYSAMAGEVINYGWNELGGWRLTVRVDGSTAFYYAHLSRYAKGIGTGSKVTKGQLIGYVGSTGYGPEGTSGLFLPHLHFGIYQTSPWKALNAYPYLSWWEANRS</sequence>
<accession>A0A9X2BNR0</accession>
<organism evidence="4 5">
    <name type="scientific">Paenibacillus mellifer</name>
    <dbReference type="NCBI Taxonomy" id="2937794"/>
    <lineage>
        <taxon>Bacteria</taxon>
        <taxon>Bacillati</taxon>
        <taxon>Bacillota</taxon>
        <taxon>Bacilli</taxon>
        <taxon>Bacillales</taxon>
        <taxon>Paenibacillaceae</taxon>
        <taxon>Paenibacillus</taxon>
    </lineage>
</organism>
<dbReference type="Proteomes" id="UP001139534">
    <property type="component" value="Unassembled WGS sequence"/>
</dbReference>
<dbReference type="RefSeq" id="WP_248550715.1">
    <property type="nucleotide sequence ID" value="NZ_JALPRK010000003.1"/>
</dbReference>
<dbReference type="AlphaFoldDB" id="A0A9X2BNR0"/>
<dbReference type="Pfam" id="PF01476">
    <property type="entry name" value="LysM"/>
    <property type="match status" value="2"/>
</dbReference>
<dbReference type="SUPFAM" id="SSF51261">
    <property type="entry name" value="Duplicated hybrid motif"/>
    <property type="match status" value="1"/>
</dbReference>
<feature type="domain" description="LysM" evidence="3">
    <location>
        <begin position="74"/>
        <end position="119"/>
    </location>
</feature>
<dbReference type="GO" id="GO:0004222">
    <property type="term" value="F:metalloendopeptidase activity"/>
    <property type="evidence" value="ECO:0007669"/>
    <property type="project" value="TreeGrafter"/>
</dbReference>
<feature type="chain" id="PRO_5040993256" evidence="2">
    <location>
        <begin position="27"/>
        <end position="286"/>
    </location>
</feature>
<dbReference type="InterPro" id="IPR016047">
    <property type="entry name" value="M23ase_b-sheet_dom"/>
</dbReference>
<comment type="caution">
    <text evidence="4">The sequence shown here is derived from an EMBL/GenBank/DDBJ whole genome shotgun (WGS) entry which is preliminary data.</text>
</comment>
<dbReference type="PROSITE" id="PS51782">
    <property type="entry name" value="LYSM"/>
    <property type="match status" value="2"/>
</dbReference>
<feature type="domain" description="LysM" evidence="3">
    <location>
        <begin position="27"/>
        <end position="70"/>
    </location>
</feature>
<dbReference type="PANTHER" id="PTHR21666">
    <property type="entry name" value="PEPTIDASE-RELATED"/>
    <property type="match status" value="1"/>
</dbReference>
<proteinExistence type="predicted"/>
<dbReference type="InterPro" id="IPR018392">
    <property type="entry name" value="LysM"/>
</dbReference>
<evidence type="ECO:0000256" key="2">
    <source>
        <dbReference type="SAM" id="SignalP"/>
    </source>
</evidence>
<keyword evidence="1 2" id="KW-0732">Signal</keyword>
<dbReference type="InterPro" id="IPR050570">
    <property type="entry name" value="Cell_wall_metabolism_enzyme"/>
</dbReference>
<reference evidence="4" key="1">
    <citation type="submission" date="2022-04" db="EMBL/GenBank/DDBJ databases">
        <authorList>
            <person name="Seo M.-J."/>
        </authorList>
    </citation>
    <scope>NUCLEOTIDE SEQUENCE</scope>
    <source>
        <strain evidence="4">MBLB2552</strain>
    </source>
</reference>
<dbReference type="CDD" id="cd00118">
    <property type="entry name" value="LysM"/>
    <property type="match status" value="2"/>
</dbReference>
<evidence type="ECO:0000256" key="1">
    <source>
        <dbReference type="ARBA" id="ARBA00022729"/>
    </source>
</evidence>